<evidence type="ECO:0000313" key="1">
    <source>
        <dbReference type="EMBL" id="KAK3099927.1"/>
    </source>
</evidence>
<proteinExistence type="predicted"/>
<dbReference type="Proteomes" id="UP001186944">
    <property type="component" value="Unassembled WGS sequence"/>
</dbReference>
<accession>A0AA88Y8A9</accession>
<dbReference type="PANTHER" id="PTHR31511">
    <property type="entry name" value="PROTEIN CBG23764"/>
    <property type="match status" value="1"/>
</dbReference>
<evidence type="ECO:0008006" key="3">
    <source>
        <dbReference type="Google" id="ProtNLM"/>
    </source>
</evidence>
<evidence type="ECO:0000313" key="2">
    <source>
        <dbReference type="Proteomes" id="UP001186944"/>
    </source>
</evidence>
<reference evidence="1" key="1">
    <citation type="submission" date="2019-08" db="EMBL/GenBank/DDBJ databases">
        <title>The improved chromosome-level genome for the pearl oyster Pinctada fucata martensii using PacBio sequencing and Hi-C.</title>
        <authorList>
            <person name="Zheng Z."/>
        </authorList>
    </citation>
    <scope>NUCLEOTIDE SEQUENCE</scope>
    <source>
        <strain evidence="1">ZZ-2019</strain>
        <tissue evidence="1">Adductor muscle</tissue>
    </source>
</reference>
<protein>
    <recommendedName>
        <fullName evidence="3">DNA-directed DNA polymerase</fullName>
    </recommendedName>
</protein>
<keyword evidence="2" id="KW-1185">Reference proteome</keyword>
<comment type="caution">
    <text evidence="1">The sequence shown here is derived from an EMBL/GenBank/DDBJ whole genome shotgun (WGS) entry which is preliminary data.</text>
</comment>
<dbReference type="InterPro" id="IPR043502">
    <property type="entry name" value="DNA/RNA_pol_sf"/>
</dbReference>
<sequence length="484" mass="57121">MTDVELELLTDPDMHLFIEKGLRGGIAMISKRHAKANNPHLSDYDPEKPSNYLLYLDANNLYGHSLCSSLPTHDFEWVENEKLRNLDITSIPREGDTGFIFEVDLEYPRELHDSHSDYPLVPESFQVRPEMLSDYQKTLLKKLDMKEGIATKLVPNLYDKKNYVVHYRNLQLYLSLGMKVTKVHRALTFQQSPWLKPYIEFNTDMRKKARNEFEKDFFKLMNNSVFGKTMENLRKRVDIQLVHHNKKLLKLSAKPGFKSFKIFNEDLASVELQKTKLVLNRPIYVGFSVLELSKVLMYDFHYHYVKPKYGSRAQLCFTDTDSLCYDIHTEDIYADMKESQHLFDFSEYPKDHYLYSTENKKVIGKMKDECQGHIMKEFVGLKPKMYSFTFQKKIDETIHCEEKKRAKGVSKAVVKYNIHHDKYRDCLLNEEYKMESMVSFRSYNHHIYTIKLNKTSLNPYDDKRYILGDGVNTLAHGHRKILDY</sequence>
<name>A0AA88Y8A9_PINIB</name>
<gene>
    <name evidence="1" type="ORF">FSP39_011908</name>
</gene>
<dbReference type="EMBL" id="VSWD01000006">
    <property type="protein sequence ID" value="KAK3099927.1"/>
    <property type="molecule type" value="Genomic_DNA"/>
</dbReference>
<organism evidence="1 2">
    <name type="scientific">Pinctada imbricata</name>
    <name type="common">Atlantic pearl-oyster</name>
    <name type="synonym">Pinctada martensii</name>
    <dbReference type="NCBI Taxonomy" id="66713"/>
    <lineage>
        <taxon>Eukaryota</taxon>
        <taxon>Metazoa</taxon>
        <taxon>Spiralia</taxon>
        <taxon>Lophotrochozoa</taxon>
        <taxon>Mollusca</taxon>
        <taxon>Bivalvia</taxon>
        <taxon>Autobranchia</taxon>
        <taxon>Pteriomorphia</taxon>
        <taxon>Pterioida</taxon>
        <taxon>Pterioidea</taxon>
        <taxon>Pteriidae</taxon>
        <taxon>Pinctada</taxon>
    </lineage>
</organism>
<dbReference type="AlphaFoldDB" id="A0AA88Y8A9"/>
<dbReference type="SUPFAM" id="SSF56672">
    <property type="entry name" value="DNA/RNA polymerases"/>
    <property type="match status" value="1"/>
</dbReference>
<dbReference type="PANTHER" id="PTHR31511:SF12">
    <property type="entry name" value="RHO TERMINATION FACTOR N-TERMINAL DOMAIN-CONTAINING PROTEIN"/>
    <property type="match status" value="1"/>
</dbReference>